<reference evidence="2 3" key="1">
    <citation type="submission" date="2019-02" db="EMBL/GenBank/DDBJ databases">
        <title>Draft genome sequences of novel Actinobacteria.</title>
        <authorList>
            <person name="Sahin N."/>
            <person name="Ay H."/>
            <person name="Saygin H."/>
        </authorList>
    </citation>
    <scope>NUCLEOTIDE SEQUENCE [LARGE SCALE GENOMIC DNA]</scope>
    <source>
        <strain evidence="2 3">KC603</strain>
    </source>
</reference>
<dbReference type="Proteomes" id="UP000295621">
    <property type="component" value="Unassembled WGS sequence"/>
</dbReference>
<dbReference type="OrthoDB" id="5197877at2"/>
<evidence type="ECO:0000313" key="2">
    <source>
        <dbReference type="EMBL" id="TDC51363.1"/>
    </source>
</evidence>
<dbReference type="RefSeq" id="WP_131982760.1">
    <property type="nucleotide sequence ID" value="NZ_SMKL01000023.1"/>
</dbReference>
<dbReference type="EMBL" id="SMKL01000023">
    <property type="protein sequence ID" value="TDC51363.1"/>
    <property type="molecule type" value="Genomic_DNA"/>
</dbReference>
<gene>
    <name evidence="2" type="ORF">E1212_12265</name>
</gene>
<accession>A0A4R4RSE8</accession>
<evidence type="ECO:0000313" key="3">
    <source>
        <dbReference type="Proteomes" id="UP000295621"/>
    </source>
</evidence>
<feature type="region of interest" description="Disordered" evidence="1">
    <location>
        <begin position="1"/>
        <end position="22"/>
    </location>
</feature>
<keyword evidence="3" id="KW-1185">Reference proteome</keyword>
<sequence length="91" mass="10489">MTTELRAATPTPDLPQITPTTVNRDFRSTEMHLMNEALARAHCMEQRERALQEQRVRRVLAVRRMDRRAARAAQRARNLAAAAVAMRSRTY</sequence>
<protein>
    <submittedName>
        <fullName evidence="2">Uncharacterized protein</fullName>
    </submittedName>
</protein>
<proteinExistence type="predicted"/>
<comment type="caution">
    <text evidence="2">The sequence shown here is derived from an EMBL/GenBank/DDBJ whole genome shotgun (WGS) entry which is preliminary data.</text>
</comment>
<evidence type="ECO:0000256" key="1">
    <source>
        <dbReference type="SAM" id="MobiDB-lite"/>
    </source>
</evidence>
<name>A0A4R4RSE8_9ACTN</name>
<dbReference type="AlphaFoldDB" id="A0A4R4RSE8"/>
<organism evidence="2 3">
    <name type="scientific">Jiangella ureilytica</name>
    <dbReference type="NCBI Taxonomy" id="2530374"/>
    <lineage>
        <taxon>Bacteria</taxon>
        <taxon>Bacillati</taxon>
        <taxon>Actinomycetota</taxon>
        <taxon>Actinomycetes</taxon>
        <taxon>Jiangellales</taxon>
        <taxon>Jiangellaceae</taxon>
        <taxon>Jiangella</taxon>
    </lineage>
</organism>